<sequence>MPVDNKRIPGPEITQPVVLREEKRLRKPLISREGLRQDGRKEDELRPMFLRSGVVSQARGSAYIEMQRTKVTCAVYGPRESSRQQEFNQKGKLTCEFKFAPFSCWQRRQHMQDSEEKEFSSFVVQALEPAVCLEKFPKAQIDIYITVLENDGNALSAGIICASLALGEAGIEMYDLVSSCSLIQKGSTSLMDPTFLEGVSPEVDGRVTVAFLPTLNIVSGLLQDGELVHDQAVKAVKSCMEGCARIYPVLQESLVQAVKRTMKSKQQDAS</sequence>
<evidence type="ECO:0000313" key="11">
    <source>
        <dbReference type="Proteomes" id="UP001159427"/>
    </source>
</evidence>
<dbReference type="EMBL" id="CALNXI010000027">
    <property type="protein sequence ID" value="CAH3015693.1"/>
    <property type="molecule type" value="Genomic_DNA"/>
</dbReference>
<accession>A0ABN8LJJ5</accession>
<name>A0ABN8LJJ5_9CNID</name>
<dbReference type="InterPro" id="IPR050080">
    <property type="entry name" value="RNase_PH"/>
</dbReference>
<dbReference type="InterPro" id="IPR020568">
    <property type="entry name" value="Ribosomal_Su5_D2-typ_SF"/>
</dbReference>
<dbReference type="Pfam" id="PF01138">
    <property type="entry name" value="RNase_PH"/>
    <property type="match status" value="1"/>
</dbReference>
<evidence type="ECO:0000256" key="7">
    <source>
        <dbReference type="ARBA" id="ARBA00022884"/>
    </source>
</evidence>
<comment type="subcellular location">
    <subcellularLocation>
        <location evidence="2">Cytoplasm</location>
    </subcellularLocation>
    <subcellularLocation>
        <location evidence="1">Nucleus</location>
    </subcellularLocation>
</comment>
<dbReference type="SUPFAM" id="SSF55666">
    <property type="entry name" value="Ribonuclease PH domain 2-like"/>
    <property type="match status" value="1"/>
</dbReference>
<dbReference type="InterPro" id="IPR036345">
    <property type="entry name" value="ExoRNase_PH_dom2_sf"/>
</dbReference>
<dbReference type="SUPFAM" id="SSF54211">
    <property type="entry name" value="Ribosomal protein S5 domain 2-like"/>
    <property type="match status" value="1"/>
</dbReference>
<feature type="domain" description="Exoribonuclease phosphorolytic" evidence="9">
    <location>
        <begin position="44"/>
        <end position="172"/>
    </location>
</feature>
<dbReference type="InterPro" id="IPR001247">
    <property type="entry name" value="ExoRNase_PH_dom1"/>
</dbReference>
<gene>
    <name evidence="10" type="ORF">PEVE_00020046</name>
</gene>
<reference evidence="10 11" key="1">
    <citation type="submission" date="2022-05" db="EMBL/GenBank/DDBJ databases">
        <authorList>
            <consortium name="Genoscope - CEA"/>
            <person name="William W."/>
        </authorList>
    </citation>
    <scope>NUCLEOTIDE SEQUENCE [LARGE SCALE GENOMIC DNA]</scope>
</reference>
<evidence type="ECO:0000256" key="1">
    <source>
        <dbReference type="ARBA" id="ARBA00004123"/>
    </source>
</evidence>
<protein>
    <recommendedName>
        <fullName evidence="9">Exoribonuclease phosphorolytic domain-containing protein</fullName>
    </recommendedName>
</protein>
<dbReference type="PANTHER" id="PTHR11953:SF2">
    <property type="entry name" value="EXOSOME COMPLEX COMPONENT MTR3"/>
    <property type="match status" value="1"/>
</dbReference>
<keyword evidence="7" id="KW-0694">RNA-binding</keyword>
<comment type="caution">
    <text evidence="10">The sequence shown here is derived from an EMBL/GenBank/DDBJ whole genome shotgun (WGS) entry which is preliminary data.</text>
</comment>
<dbReference type="CDD" id="cd11371">
    <property type="entry name" value="RNase_PH_MTR3"/>
    <property type="match status" value="1"/>
</dbReference>
<comment type="similarity">
    <text evidence="3">Belongs to the RNase PH family.</text>
</comment>
<evidence type="ECO:0000256" key="8">
    <source>
        <dbReference type="ARBA" id="ARBA00023242"/>
    </source>
</evidence>
<dbReference type="InterPro" id="IPR027408">
    <property type="entry name" value="PNPase/RNase_PH_dom_sf"/>
</dbReference>
<organism evidence="10 11">
    <name type="scientific">Porites evermanni</name>
    <dbReference type="NCBI Taxonomy" id="104178"/>
    <lineage>
        <taxon>Eukaryota</taxon>
        <taxon>Metazoa</taxon>
        <taxon>Cnidaria</taxon>
        <taxon>Anthozoa</taxon>
        <taxon>Hexacorallia</taxon>
        <taxon>Scleractinia</taxon>
        <taxon>Fungiina</taxon>
        <taxon>Poritidae</taxon>
        <taxon>Porites</taxon>
    </lineage>
</organism>
<evidence type="ECO:0000313" key="10">
    <source>
        <dbReference type="EMBL" id="CAH3015693.1"/>
    </source>
</evidence>
<evidence type="ECO:0000256" key="5">
    <source>
        <dbReference type="ARBA" id="ARBA00022552"/>
    </source>
</evidence>
<keyword evidence="8" id="KW-0539">Nucleus</keyword>
<evidence type="ECO:0000259" key="9">
    <source>
        <dbReference type="Pfam" id="PF01138"/>
    </source>
</evidence>
<keyword evidence="11" id="KW-1185">Reference proteome</keyword>
<keyword evidence="4" id="KW-0963">Cytoplasm</keyword>
<keyword evidence="6" id="KW-0271">Exosome</keyword>
<dbReference type="Proteomes" id="UP001159427">
    <property type="component" value="Unassembled WGS sequence"/>
</dbReference>
<evidence type="ECO:0000256" key="2">
    <source>
        <dbReference type="ARBA" id="ARBA00004496"/>
    </source>
</evidence>
<evidence type="ECO:0000256" key="3">
    <source>
        <dbReference type="ARBA" id="ARBA00006678"/>
    </source>
</evidence>
<proteinExistence type="inferred from homology"/>
<keyword evidence="5" id="KW-0698">rRNA processing</keyword>
<dbReference type="PANTHER" id="PTHR11953">
    <property type="entry name" value="EXOSOME COMPLEX COMPONENT"/>
    <property type="match status" value="1"/>
</dbReference>
<dbReference type="Gene3D" id="3.30.230.70">
    <property type="entry name" value="GHMP Kinase, N-terminal domain"/>
    <property type="match status" value="1"/>
</dbReference>
<evidence type="ECO:0000256" key="6">
    <source>
        <dbReference type="ARBA" id="ARBA00022835"/>
    </source>
</evidence>
<evidence type="ECO:0000256" key="4">
    <source>
        <dbReference type="ARBA" id="ARBA00022490"/>
    </source>
</evidence>